<reference evidence="12" key="2">
    <citation type="submission" date="2020-02" db="EMBL/GenBank/DDBJ databases">
        <authorList>
            <person name="Littmann E."/>
            <person name="Sorbara M."/>
        </authorList>
    </citation>
    <scope>NUCLEOTIDE SEQUENCE</scope>
    <source>
        <strain evidence="12">MSK.1.17</strain>
    </source>
</reference>
<reference evidence="11" key="3">
    <citation type="submission" date="2022-01" db="EMBL/GenBank/DDBJ databases">
        <title>Collection of gut derived symbiotic bacterial strains cultured from healthy donors.</title>
        <authorList>
            <person name="Lin H."/>
            <person name="Kohout C."/>
            <person name="Waligurski E."/>
            <person name="Pamer E.G."/>
        </authorList>
    </citation>
    <scope>NUCLEOTIDE SEQUENCE</scope>
    <source>
        <strain evidence="11">DFI.6.55</strain>
    </source>
</reference>
<protein>
    <submittedName>
        <fullName evidence="11">TRAP transporter small permease subunit</fullName>
    </submittedName>
</protein>
<dbReference type="RefSeq" id="WP_117557003.1">
    <property type="nucleotide sequence ID" value="NZ_BAABZL010000001.1"/>
</dbReference>
<dbReference type="GO" id="GO:0022857">
    <property type="term" value="F:transmembrane transporter activity"/>
    <property type="evidence" value="ECO:0007669"/>
    <property type="project" value="TreeGrafter"/>
</dbReference>
<evidence type="ECO:0000259" key="10">
    <source>
        <dbReference type="Pfam" id="PF04290"/>
    </source>
</evidence>
<evidence type="ECO:0000256" key="6">
    <source>
        <dbReference type="ARBA" id="ARBA00022989"/>
    </source>
</evidence>
<accession>A0AAX1SSY3</accession>
<dbReference type="AlphaFoldDB" id="A0AAX1SSY3"/>
<comment type="subcellular location">
    <subcellularLocation>
        <location evidence="1">Cell inner membrane</location>
        <topology evidence="1">Multi-pass membrane protein</topology>
    </subcellularLocation>
</comment>
<dbReference type="GO" id="GO:0015740">
    <property type="term" value="P:C4-dicarboxylate transport"/>
    <property type="evidence" value="ECO:0007669"/>
    <property type="project" value="TreeGrafter"/>
</dbReference>
<evidence type="ECO:0000256" key="5">
    <source>
        <dbReference type="ARBA" id="ARBA00022692"/>
    </source>
</evidence>
<dbReference type="Proteomes" id="UP001299608">
    <property type="component" value="Unassembled WGS sequence"/>
</dbReference>
<evidence type="ECO:0000256" key="9">
    <source>
        <dbReference type="SAM" id="Phobius"/>
    </source>
</evidence>
<evidence type="ECO:0000313" key="13">
    <source>
        <dbReference type="Proteomes" id="UP000669239"/>
    </source>
</evidence>
<dbReference type="InterPro" id="IPR007387">
    <property type="entry name" value="TRAP_DctQ"/>
</dbReference>
<evidence type="ECO:0000256" key="1">
    <source>
        <dbReference type="ARBA" id="ARBA00004429"/>
    </source>
</evidence>
<dbReference type="InterPro" id="IPR055348">
    <property type="entry name" value="DctQ"/>
</dbReference>
<evidence type="ECO:0000256" key="3">
    <source>
        <dbReference type="ARBA" id="ARBA00022475"/>
    </source>
</evidence>
<gene>
    <name evidence="12" type="ORF">G5B36_15490</name>
    <name evidence="11" type="ORF">L0N08_00065</name>
</gene>
<keyword evidence="2" id="KW-0813">Transport</keyword>
<dbReference type="GO" id="GO:0005886">
    <property type="term" value="C:plasma membrane"/>
    <property type="evidence" value="ECO:0007669"/>
    <property type="project" value="UniProtKB-SubCell"/>
</dbReference>
<dbReference type="GeneID" id="97204032"/>
<dbReference type="Proteomes" id="UP000669239">
    <property type="component" value="Unassembled WGS sequence"/>
</dbReference>
<dbReference type="PANTHER" id="PTHR35011">
    <property type="entry name" value="2,3-DIKETO-L-GULONATE TRAP TRANSPORTER SMALL PERMEASE PROTEIN YIAM"/>
    <property type="match status" value="1"/>
</dbReference>
<dbReference type="PANTHER" id="PTHR35011:SF2">
    <property type="entry name" value="2,3-DIKETO-L-GULONATE TRAP TRANSPORTER SMALL PERMEASE PROTEIN YIAM"/>
    <property type="match status" value="1"/>
</dbReference>
<evidence type="ECO:0000313" key="12">
    <source>
        <dbReference type="EMBL" id="NSJ50093.1"/>
    </source>
</evidence>
<keyword evidence="3" id="KW-1003">Cell membrane</keyword>
<feature type="transmembrane region" description="Helical" evidence="9">
    <location>
        <begin position="46"/>
        <end position="65"/>
    </location>
</feature>
<dbReference type="EMBL" id="JAAITT010000021">
    <property type="protein sequence ID" value="NSJ50093.1"/>
    <property type="molecule type" value="Genomic_DNA"/>
</dbReference>
<evidence type="ECO:0000256" key="8">
    <source>
        <dbReference type="ARBA" id="ARBA00038436"/>
    </source>
</evidence>
<feature type="transmembrane region" description="Helical" evidence="9">
    <location>
        <begin position="86"/>
        <end position="105"/>
    </location>
</feature>
<comment type="caution">
    <text evidence="11">The sequence shown here is derived from an EMBL/GenBank/DDBJ whole genome shotgun (WGS) entry which is preliminary data.</text>
</comment>
<comment type="similarity">
    <text evidence="8">Belongs to the TRAP transporter small permease family.</text>
</comment>
<evidence type="ECO:0000313" key="11">
    <source>
        <dbReference type="EMBL" id="MCG4743801.1"/>
    </source>
</evidence>
<evidence type="ECO:0000256" key="4">
    <source>
        <dbReference type="ARBA" id="ARBA00022519"/>
    </source>
</evidence>
<keyword evidence="13" id="KW-1185">Reference proteome</keyword>
<proteinExistence type="inferred from homology"/>
<evidence type="ECO:0000256" key="7">
    <source>
        <dbReference type="ARBA" id="ARBA00023136"/>
    </source>
</evidence>
<keyword evidence="7 9" id="KW-0472">Membrane</keyword>
<reference evidence="12 13" key="1">
    <citation type="journal article" date="2020" name="Cell Host Microbe">
        <title>Functional and Genomic Variation between Human-Derived Isolates of Lachnospiraceae Reveals Inter- and Intra-Species Diversity.</title>
        <authorList>
            <person name="Sorbara M.T."/>
            <person name="Littmann E.R."/>
            <person name="Fontana E."/>
            <person name="Moody T.U."/>
            <person name="Kohout C.E."/>
            <person name="Gjonbalaj M."/>
            <person name="Eaton V."/>
            <person name="Seok R."/>
            <person name="Leiner I.M."/>
            <person name="Pamer E.G."/>
        </authorList>
    </citation>
    <scope>NUCLEOTIDE SEQUENCE [LARGE SCALE GENOMIC DNA]</scope>
    <source>
        <strain evidence="12 13">MSK.1.17</strain>
    </source>
</reference>
<evidence type="ECO:0000313" key="14">
    <source>
        <dbReference type="Proteomes" id="UP001299608"/>
    </source>
</evidence>
<keyword evidence="5 9" id="KW-0812">Transmembrane</keyword>
<dbReference type="Pfam" id="PF04290">
    <property type="entry name" value="DctQ"/>
    <property type="match status" value="1"/>
</dbReference>
<keyword evidence="4" id="KW-0997">Cell inner membrane</keyword>
<feature type="domain" description="Tripartite ATP-independent periplasmic transporters DctQ component" evidence="10">
    <location>
        <begin position="25"/>
        <end position="153"/>
    </location>
</feature>
<dbReference type="EMBL" id="JAKNGE010000001">
    <property type="protein sequence ID" value="MCG4743801.1"/>
    <property type="molecule type" value="Genomic_DNA"/>
</dbReference>
<keyword evidence="6 9" id="KW-1133">Transmembrane helix</keyword>
<name>A0AAX1SSY3_9FIRM</name>
<organism evidence="11 14">
    <name type="scientific">Enterocloster aldenensis</name>
    <dbReference type="NCBI Taxonomy" id="358742"/>
    <lineage>
        <taxon>Bacteria</taxon>
        <taxon>Bacillati</taxon>
        <taxon>Bacillota</taxon>
        <taxon>Clostridia</taxon>
        <taxon>Lachnospirales</taxon>
        <taxon>Lachnospiraceae</taxon>
        <taxon>Enterocloster</taxon>
    </lineage>
</organism>
<sequence>MSKMLGYLQKVQIAAGGVFLSIFLMSVVIQMGCRYAGIAAIWTEDVSMYAFIWAAFMGAGAMVYEKRHFAFTSVSDMMKNDRVKRVISLGIAAVMLTFAVLMFWYGCKITKQFWNYRWVSIPDFKRGPTWLCIPVCGATSALYLAGQIVDDVKSLIGGK</sequence>
<evidence type="ECO:0000256" key="2">
    <source>
        <dbReference type="ARBA" id="ARBA00022448"/>
    </source>
</evidence>